<dbReference type="AlphaFoldDB" id="A0A2H0KP33"/>
<dbReference type="Pfam" id="PF01865">
    <property type="entry name" value="PhoU_div"/>
    <property type="match status" value="1"/>
</dbReference>
<dbReference type="EMBL" id="PCVN01000137">
    <property type="protein sequence ID" value="PIQ73902.1"/>
    <property type="molecule type" value="Genomic_DNA"/>
</dbReference>
<evidence type="ECO:0000313" key="3">
    <source>
        <dbReference type="Proteomes" id="UP000231550"/>
    </source>
</evidence>
<accession>A0A2H0KP33</accession>
<dbReference type="InterPro" id="IPR038078">
    <property type="entry name" value="PhoU-like_sf"/>
</dbReference>
<evidence type="ECO:0000313" key="2">
    <source>
        <dbReference type="EMBL" id="PIQ73902.1"/>
    </source>
</evidence>
<evidence type="ECO:0008006" key="4">
    <source>
        <dbReference type="Google" id="ProtNLM"/>
    </source>
</evidence>
<organism evidence="2 3">
    <name type="scientific">Candidatus Portnoybacteria bacterium CG11_big_fil_rev_8_21_14_0_20_44_10</name>
    <dbReference type="NCBI Taxonomy" id="1974818"/>
    <lineage>
        <taxon>Bacteria</taxon>
        <taxon>Candidatus Portnoyibacteriota</taxon>
    </lineage>
</organism>
<comment type="caution">
    <text evidence="2">The sequence shown here is derived from an EMBL/GenBank/DDBJ whole genome shotgun (WGS) entry which is preliminary data.</text>
</comment>
<evidence type="ECO:0000256" key="1">
    <source>
        <dbReference type="ARBA" id="ARBA00008591"/>
    </source>
</evidence>
<dbReference type="PANTHER" id="PTHR37298:SF1">
    <property type="entry name" value="UPF0111 PROTEIN YKAA"/>
    <property type="match status" value="1"/>
</dbReference>
<protein>
    <recommendedName>
        <fullName evidence="4">Phosphate transport regulator</fullName>
    </recommendedName>
</protein>
<proteinExistence type="inferred from homology"/>
<gene>
    <name evidence="2" type="ORF">COV85_05020</name>
</gene>
<dbReference type="InterPro" id="IPR018445">
    <property type="entry name" value="Put_Phosphate_transp_reg"/>
</dbReference>
<dbReference type="Proteomes" id="UP000231550">
    <property type="component" value="Unassembled WGS sequence"/>
</dbReference>
<dbReference type="PANTHER" id="PTHR37298">
    <property type="entry name" value="UPF0111 PROTEIN YKAA"/>
    <property type="match status" value="1"/>
</dbReference>
<sequence length="208" mass="24272">MLQFFMPKQPIFFELFQQLDECLKEIVALFREFVESSDNPDHYFQKAKEIEHRGDAIAHEIIDRLNRAFITPLDREDIYLLAQEIDDIIDLIEDVIQNIGLYGIKEKKEILVDFSKLFVSASEDLSKMICCLPKQKDGSYFEKLIIDIHGLEDKGDILFQKGLQQLFEKEPNPVAVIKWKDILEGLEEVMDKYQEVGDIIRGIIVKFS</sequence>
<comment type="similarity">
    <text evidence="1">Belongs to the UPF0111 family.</text>
</comment>
<name>A0A2H0KP33_9BACT</name>
<dbReference type="InterPro" id="IPR052912">
    <property type="entry name" value="UPF0111_domain"/>
</dbReference>
<dbReference type="Gene3D" id="1.20.58.220">
    <property type="entry name" value="Phosphate transport system protein phou homolog 2, domain 2"/>
    <property type="match status" value="1"/>
</dbReference>
<reference evidence="2 3" key="1">
    <citation type="submission" date="2017-09" db="EMBL/GenBank/DDBJ databases">
        <title>Depth-based differentiation of microbial function through sediment-hosted aquifers and enrichment of novel symbionts in the deep terrestrial subsurface.</title>
        <authorList>
            <person name="Probst A.J."/>
            <person name="Ladd B."/>
            <person name="Jarett J.K."/>
            <person name="Geller-Mcgrath D.E."/>
            <person name="Sieber C.M."/>
            <person name="Emerson J.B."/>
            <person name="Anantharaman K."/>
            <person name="Thomas B.C."/>
            <person name="Malmstrom R."/>
            <person name="Stieglmeier M."/>
            <person name="Klingl A."/>
            <person name="Woyke T."/>
            <person name="Ryan C.M."/>
            <person name="Banfield J.F."/>
        </authorList>
    </citation>
    <scope>NUCLEOTIDE SEQUENCE [LARGE SCALE GENOMIC DNA]</scope>
    <source>
        <strain evidence="2">CG11_big_fil_rev_8_21_14_0_20_44_10</strain>
    </source>
</reference>